<accession>A0A087LWF4</accession>
<dbReference type="InterPro" id="IPR047198">
    <property type="entry name" value="DDP-like_NUDIX"/>
</dbReference>
<dbReference type="CDD" id="cd04666">
    <property type="entry name" value="NUDIX_DIPP2_like_Nudt4"/>
    <property type="match status" value="1"/>
</dbReference>
<dbReference type="SUPFAM" id="SSF55811">
    <property type="entry name" value="Nudix"/>
    <property type="match status" value="1"/>
</dbReference>
<evidence type="ECO:0000256" key="1">
    <source>
        <dbReference type="ARBA" id="ARBA00001946"/>
    </source>
</evidence>
<dbReference type="GO" id="GO:0016462">
    <property type="term" value="F:pyrophosphatase activity"/>
    <property type="evidence" value="ECO:0007669"/>
    <property type="project" value="InterPro"/>
</dbReference>
<dbReference type="InterPro" id="IPR000086">
    <property type="entry name" value="NUDIX_hydrolase_dom"/>
</dbReference>
<comment type="caution">
    <text evidence="6">The sequence shown here is derived from an EMBL/GenBank/DDBJ whole genome shotgun (WGS) entry which is preliminary data.</text>
</comment>
<dbReference type="AlphaFoldDB" id="A0A087LWF4"/>
<evidence type="ECO:0000256" key="2">
    <source>
        <dbReference type="ARBA" id="ARBA00022723"/>
    </source>
</evidence>
<dbReference type="InterPro" id="IPR015797">
    <property type="entry name" value="NUDIX_hydrolase-like_dom_sf"/>
</dbReference>
<name>A0A087LWF4_9HYPH</name>
<dbReference type="PROSITE" id="PS51462">
    <property type="entry name" value="NUDIX"/>
    <property type="match status" value="1"/>
</dbReference>
<evidence type="ECO:0000256" key="4">
    <source>
        <dbReference type="ARBA" id="ARBA00022842"/>
    </source>
</evidence>
<dbReference type="STRING" id="46914.JP75_23425"/>
<keyword evidence="7" id="KW-1185">Reference proteome</keyword>
<dbReference type="Proteomes" id="UP000028981">
    <property type="component" value="Unassembled WGS sequence"/>
</dbReference>
<organism evidence="6 7">
    <name type="scientific">Devosia riboflavina</name>
    <dbReference type="NCBI Taxonomy" id="46914"/>
    <lineage>
        <taxon>Bacteria</taxon>
        <taxon>Pseudomonadati</taxon>
        <taxon>Pseudomonadota</taxon>
        <taxon>Alphaproteobacteria</taxon>
        <taxon>Hyphomicrobiales</taxon>
        <taxon>Devosiaceae</taxon>
        <taxon>Devosia</taxon>
    </lineage>
</organism>
<comment type="cofactor">
    <cofactor evidence="1">
        <name>Mg(2+)</name>
        <dbReference type="ChEBI" id="CHEBI:18420"/>
    </cofactor>
</comment>
<keyword evidence="2" id="KW-0479">Metal-binding</keyword>
<dbReference type="GO" id="GO:0046872">
    <property type="term" value="F:metal ion binding"/>
    <property type="evidence" value="ECO:0007669"/>
    <property type="project" value="UniProtKB-KW"/>
</dbReference>
<gene>
    <name evidence="6" type="ORF">JP75_23425</name>
</gene>
<evidence type="ECO:0000256" key="3">
    <source>
        <dbReference type="ARBA" id="ARBA00022801"/>
    </source>
</evidence>
<reference evidence="6 7" key="1">
    <citation type="submission" date="2014-08" db="EMBL/GenBank/DDBJ databases">
        <authorList>
            <person name="Hassan Y.I."/>
            <person name="Lepp D."/>
            <person name="Zhou T."/>
        </authorList>
    </citation>
    <scope>NUCLEOTIDE SEQUENCE [LARGE SCALE GENOMIC DNA]</scope>
    <source>
        <strain evidence="6 7">IFO13584</strain>
    </source>
</reference>
<sequence length="132" mass="14921">MPYAVVDGRMAFLLVTSRRSGRWIFPKGAIEPDLTPWDSAALEAYEEAGVLGEVEQEPIGSYRAAAGSGGYKLIDIDLYPLRVTQQLDSWKEKGQRLRHWVTVRESRRLLAHRDLADLVAGFHDARAEKRRA</sequence>
<protein>
    <recommendedName>
        <fullName evidence="5">Nudix hydrolase domain-containing protein</fullName>
    </recommendedName>
</protein>
<dbReference type="EMBL" id="JQGC01000033">
    <property type="protein sequence ID" value="KFL28957.1"/>
    <property type="molecule type" value="Genomic_DNA"/>
</dbReference>
<dbReference type="Gene3D" id="3.90.79.10">
    <property type="entry name" value="Nucleoside Triphosphate Pyrophosphohydrolase"/>
    <property type="match status" value="1"/>
</dbReference>
<feature type="domain" description="Nudix hydrolase" evidence="5">
    <location>
        <begin position="1"/>
        <end position="123"/>
    </location>
</feature>
<keyword evidence="3" id="KW-0378">Hydrolase</keyword>
<dbReference type="PANTHER" id="PTHR12629">
    <property type="entry name" value="DIPHOSPHOINOSITOL POLYPHOSPHATE PHOSPHOHYDROLASE"/>
    <property type="match status" value="1"/>
</dbReference>
<dbReference type="PANTHER" id="PTHR12629:SF42">
    <property type="entry name" value="OS02G0734300 PROTEIN"/>
    <property type="match status" value="1"/>
</dbReference>
<evidence type="ECO:0000313" key="6">
    <source>
        <dbReference type="EMBL" id="KFL28957.1"/>
    </source>
</evidence>
<evidence type="ECO:0000313" key="7">
    <source>
        <dbReference type="Proteomes" id="UP000028981"/>
    </source>
</evidence>
<proteinExistence type="predicted"/>
<keyword evidence="4" id="KW-0460">Magnesium</keyword>
<evidence type="ECO:0000259" key="5">
    <source>
        <dbReference type="PROSITE" id="PS51462"/>
    </source>
</evidence>
<dbReference type="GO" id="GO:0005737">
    <property type="term" value="C:cytoplasm"/>
    <property type="evidence" value="ECO:0007669"/>
    <property type="project" value="TreeGrafter"/>
</dbReference>
<dbReference type="Pfam" id="PF00293">
    <property type="entry name" value="NUDIX"/>
    <property type="match status" value="1"/>
</dbReference>